<proteinExistence type="predicted"/>
<organism evidence="1 2">
    <name type="scientific">Cryptophlebia peltastica nucleopolyhedrovirus</name>
    <dbReference type="NCBI Taxonomy" id="2304025"/>
    <lineage>
        <taxon>Viruses</taxon>
        <taxon>Viruses incertae sedis</taxon>
        <taxon>Naldaviricetes</taxon>
        <taxon>Lefavirales</taxon>
        <taxon>Baculoviridae</taxon>
        <taxon>Alphabaculovirus</taxon>
        <taxon>Alphabaculovirus crypeltasticae</taxon>
    </lineage>
</organism>
<keyword evidence="2" id="KW-1185">Reference proteome</keyword>
<dbReference type="KEGG" id="vg:65102133"/>
<name>A0A346RNN3_9ABAC</name>
<accession>A0A346RNN3</accession>
<sequence>MTSIIVINLDRVDSYNEKLSFSQKIQKYCSSTHSVSILWTKYETNFARLGSFYTHVDKCYDDNFDIRPYNLLNKRYKELKGRMFYKTCPAVLVENEERLLRCYNYDINVDLKQYERLEDVYENIVRRVNEWHKTPRSLVNLCLNKLSGEITEGKKIMPVLELDTRLEAFISKCFLPKTLIDMLFINTISKTMLSPYFDNAVQTMVCTKCRKSTSRLGRSVYMRELYCTDECLGKCFVICNHLKDNTCEKCDVYCILKYGMSK</sequence>
<protein>
    <submittedName>
        <fullName evidence="1">Orf14</fullName>
    </submittedName>
</protein>
<reference evidence="1 2" key="1">
    <citation type="journal article" date="2018" name="J. Invertebr. Pathol.">
        <title>Morphological, genetic and biological characterisation of a novel alphabaculovirus isolated from Cryptophlebia peltastica (Lepidoptera: Tortricidae).</title>
        <authorList>
            <person name="Marsberg T."/>
            <person name="Jukes M.D."/>
            <person name="Krejmer-Rabalska M."/>
            <person name="Rabalski L."/>
            <person name="Knox C.M."/>
            <person name="Moore S.D."/>
            <person name="Hill M.P."/>
            <person name="Szewczyk B."/>
        </authorList>
    </citation>
    <scope>NUCLEOTIDE SEQUENCE [LARGE SCALE GENOMIC DNA]</scope>
    <source>
        <strain evidence="1">SA</strain>
    </source>
</reference>
<evidence type="ECO:0000313" key="2">
    <source>
        <dbReference type="Proteomes" id="UP000500845"/>
    </source>
</evidence>
<dbReference type="EMBL" id="MH394321">
    <property type="protein sequence ID" value="AXS67680.1"/>
    <property type="molecule type" value="Genomic_DNA"/>
</dbReference>
<dbReference type="RefSeq" id="YP_010086888.1">
    <property type="nucleotide sequence ID" value="NC_055500.1"/>
</dbReference>
<dbReference type="Proteomes" id="UP000500845">
    <property type="component" value="Segment"/>
</dbReference>
<evidence type="ECO:0000313" key="1">
    <source>
        <dbReference type="EMBL" id="AXS67680.1"/>
    </source>
</evidence>
<dbReference type="GeneID" id="65102133"/>